<dbReference type="OrthoDB" id="6883541at2"/>
<dbReference type="EMBL" id="QJUM01000006">
    <property type="protein sequence ID" value="TBV07953.1"/>
    <property type="molecule type" value="Genomic_DNA"/>
</dbReference>
<gene>
    <name evidence="3" type="ORF">DNK34_07245</name>
    <name evidence="2" type="ORF">DNK44_25405</name>
</gene>
<sequence length="139" mass="14606">MGKISAGLLALLLGSGAVPASEAISSGIVLDPAASARLTLSRDRDAPNACDIELSIDEQLLVSLPVGESVTVDVPSGELTLVLRPARAAYCGQLNQLSSQSLLLQPGENRRYQVKFSSDSLFLAPEEALQPADPERTHP</sequence>
<evidence type="ECO:0000313" key="3">
    <source>
        <dbReference type="EMBL" id="TBV07953.1"/>
    </source>
</evidence>
<keyword evidence="1" id="KW-0732">Signal</keyword>
<dbReference type="AlphaFoldDB" id="A0A4Q9QSS9"/>
<protein>
    <submittedName>
        <fullName evidence="2">Uncharacterized protein</fullName>
    </submittedName>
</protein>
<reference evidence="4 5" key="1">
    <citation type="submission" date="2018-06" db="EMBL/GenBank/DDBJ databases">
        <title>Three novel Pseudomonas species isolated from symptomatic oak.</title>
        <authorList>
            <person name="Bueno-Gonzalez V."/>
            <person name="Brady C."/>
        </authorList>
    </citation>
    <scope>NUCLEOTIDE SEQUENCE [LARGE SCALE GENOMIC DNA]</scope>
    <source>
        <strain evidence="3 4">P26B</strain>
        <strain evidence="2 5">P6B</strain>
    </source>
</reference>
<evidence type="ECO:0000313" key="4">
    <source>
        <dbReference type="Proteomes" id="UP000291334"/>
    </source>
</evidence>
<proteinExistence type="predicted"/>
<name>A0A4Q9QSS9_9GAMM</name>
<evidence type="ECO:0000313" key="5">
    <source>
        <dbReference type="Proteomes" id="UP000293172"/>
    </source>
</evidence>
<feature type="chain" id="PRO_5020936503" evidence="1">
    <location>
        <begin position="21"/>
        <end position="139"/>
    </location>
</feature>
<keyword evidence="4" id="KW-1185">Reference proteome</keyword>
<comment type="caution">
    <text evidence="2">The sequence shown here is derived from an EMBL/GenBank/DDBJ whole genome shotgun (WGS) entry which is preliminary data.</text>
</comment>
<accession>A0A4Q9QSS9</accession>
<dbReference type="RefSeq" id="WP_131174036.1">
    <property type="nucleotide sequence ID" value="NZ_QJUL01000070.1"/>
</dbReference>
<dbReference type="Proteomes" id="UP000293172">
    <property type="component" value="Unassembled WGS sequence"/>
</dbReference>
<dbReference type="EMBL" id="QJUL01000070">
    <property type="protein sequence ID" value="TBU84411.1"/>
    <property type="molecule type" value="Genomic_DNA"/>
</dbReference>
<evidence type="ECO:0000313" key="2">
    <source>
        <dbReference type="EMBL" id="TBU84411.1"/>
    </source>
</evidence>
<evidence type="ECO:0000256" key="1">
    <source>
        <dbReference type="SAM" id="SignalP"/>
    </source>
</evidence>
<feature type="signal peptide" evidence="1">
    <location>
        <begin position="1"/>
        <end position="20"/>
    </location>
</feature>
<organism evidence="2 5">
    <name type="scientific">Phytopseudomonas dryadis</name>
    <dbReference type="NCBI Taxonomy" id="2487520"/>
    <lineage>
        <taxon>Bacteria</taxon>
        <taxon>Pseudomonadati</taxon>
        <taxon>Pseudomonadota</taxon>
        <taxon>Gammaproteobacteria</taxon>
        <taxon>Pseudomonadales</taxon>
        <taxon>Pseudomonadaceae</taxon>
        <taxon>Phytopseudomonas</taxon>
    </lineage>
</organism>
<dbReference type="Proteomes" id="UP000291334">
    <property type="component" value="Unassembled WGS sequence"/>
</dbReference>